<feature type="region of interest" description="Disordered" evidence="1">
    <location>
        <begin position="1"/>
        <end position="22"/>
    </location>
</feature>
<dbReference type="OrthoDB" id="10510423at2759"/>
<keyword evidence="3" id="KW-1185">Reference proteome</keyword>
<dbReference type="GeneID" id="19470145"/>
<evidence type="ECO:0000313" key="3">
    <source>
        <dbReference type="Proteomes" id="UP000016922"/>
    </source>
</evidence>
<evidence type="ECO:0000313" key="2">
    <source>
        <dbReference type="EMBL" id="EPE35404.1"/>
    </source>
</evidence>
<dbReference type="EMBL" id="KE145354">
    <property type="protein sequence ID" value="EPE35404.1"/>
    <property type="molecule type" value="Genomic_DNA"/>
</dbReference>
<dbReference type="RefSeq" id="XP_008077483.1">
    <property type="nucleotide sequence ID" value="XM_008079292.1"/>
</dbReference>
<accession>S3DE78</accession>
<protein>
    <submittedName>
        <fullName evidence="2">Uncharacterized protein</fullName>
    </submittedName>
</protein>
<name>S3DE78_GLAL2</name>
<organism evidence="2 3">
    <name type="scientific">Glarea lozoyensis (strain ATCC 20868 / MF5171)</name>
    <dbReference type="NCBI Taxonomy" id="1116229"/>
    <lineage>
        <taxon>Eukaryota</taxon>
        <taxon>Fungi</taxon>
        <taxon>Dikarya</taxon>
        <taxon>Ascomycota</taxon>
        <taxon>Pezizomycotina</taxon>
        <taxon>Leotiomycetes</taxon>
        <taxon>Helotiales</taxon>
        <taxon>Helotiaceae</taxon>
        <taxon>Glarea</taxon>
    </lineage>
</organism>
<proteinExistence type="predicted"/>
<dbReference type="KEGG" id="glz:GLAREA_11103"/>
<dbReference type="HOGENOM" id="CLU_1001334_0_0_1"/>
<sequence length="278" mass="30985">MGSNGSTINGQKSTFNRITESSEPPSILVTQLPSDISAPRSYQQICFDKYIWTALKLLYTEPIKILVFNLAQKNGRLPPGIEIPNLDTRSVKDVYAAIRATRKEHADDLNDVAKAIEKIRKHVQTQLLSENVVQFTPEMVDAGIPRLLDEYRYIMSGADSKILDPVDVTCGAVRKCENEQSCPVSSYSVYDVERCEDEEFEYFVNALEEQLVRTCKTFLKALDPGFDILTMSDAADGFLLVDRVSKVTEEGGGETMVLDVGILARFDLFGFSSLDSVC</sequence>
<evidence type="ECO:0000256" key="1">
    <source>
        <dbReference type="SAM" id="MobiDB-lite"/>
    </source>
</evidence>
<dbReference type="AlphaFoldDB" id="S3DE78"/>
<gene>
    <name evidence="2" type="ORF">GLAREA_11103</name>
</gene>
<dbReference type="Proteomes" id="UP000016922">
    <property type="component" value="Unassembled WGS sequence"/>
</dbReference>
<reference evidence="2 3" key="1">
    <citation type="journal article" date="2013" name="BMC Genomics">
        <title>Genomics-driven discovery of the pneumocandin biosynthetic gene cluster in the fungus Glarea lozoyensis.</title>
        <authorList>
            <person name="Chen L."/>
            <person name="Yue Q."/>
            <person name="Zhang X."/>
            <person name="Xiang M."/>
            <person name="Wang C."/>
            <person name="Li S."/>
            <person name="Che Y."/>
            <person name="Ortiz-Lopez F.J."/>
            <person name="Bills G.F."/>
            <person name="Liu X."/>
            <person name="An Z."/>
        </authorList>
    </citation>
    <scope>NUCLEOTIDE SEQUENCE [LARGE SCALE GENOMIC DNA]</scope>
    <source>
        <strain evidence="3">ATCC 20868 / MF5171</strain>
    </source>
</reference>